<protein>
    <submittedName>
        <fullName evidence="1">Uncharacterized protein</fullName>
    </submittedName>
</protein>
<name>A0A1S6QIV5_9LACO</name>
<dbReference type="RefSeq" id="WP_035168079.1">
    <property type="nucleotide sequence ID" value="NZ_CP018906.1"/>
</dbReference>
<keyword evidence="2" id="KW-1185">Reference proteome</keyword>
<dbReference type="KEGG" id="lcu:PL11_006180"/>
<accession>A0A1S6QIV5</accession>
<dbReference type="OrthoDB" id="2156798at2"/>
<dbReference type="Proteomes" id="UP000030361">
    <property type="component" value="Chromosome"/>
</dbReference>
<dbReference type="AlphaFoldDB" id="A0A1S6QIV5"/>
<sequence length="86" mass="9901">MSVLLDDKEMSKNITAGQVTKVFYPFVIVKTEEGKTLKINLSKKEKTDSLFWEVMHRILEAKVWIPIGRHYHQILDGGWEATADPV</sequence>
<evidence type="ECO:0000313" key="1">
    <source>
        <dbReference type="EMBL" id="AQW21548.1"/>
    </source>
</evidence>
<dbReference type="EMBL" id="CP018906">
    <property type="protein sequence ID" value="AQW21548.1"/>
    <property type="molecule type" value="Genomic_DNA"/>
</dbReference>
<proteinExistence type="predicted"/>
<organism evidence="1 2">
    <name type="scientific">Lentilactobacillus curieae</name>
    <dbReference type="NCBI Taxonomy" id="1138822"/>
    <lineage>
        <taxon>Bacteria</taxon>
        <taxon>Bacillati</taxon>
        <taxon>Bacillota</taxon>
        <taxon>Bacilli</taxon>
        <taxon>Lactobacillales</taxon>
        <taxon>Lactobacillaceae</taxon>
        <taxon>Lentilactobacillus</taxon>
    </lineage>
</organism>
<evidence type="ECO:0000313" key="2">
    <source>
        <dbReference type="Proteomes" id="UP000030361"/>
    </source>
</evidence>
<dbReference type="eggNOG" id="ENOG502ZMQP">
    <property type="taxonomic scope" value="Bacteria"/>
</dbReference>
<reference evidence="1 2" key="1">
    <citation type="journal article" date="2015" name="Genome Announc.">
        <title>Genome Sequence of Lactobacillus curieae CCTCC M 2011381T, a Novel Producer of Gamma-aminobutyric Acid.</title>
        <authorList>
            <person name="Wang Y."/>
            <person name="Wang Y."/>
            <person name="Lang C."/>
            <person name="Wei D."/>
            <person name="Xu P."/>
            <person name="Xie J."/>
        </authorList>
    </citation>
    <scope>NUCLEOTIDE SEQUENCE [LARGE SCALE GENOMIC DNA]</scope>
    <source>
        <strain evidence="1 2">CCTCC M 2011381</strain>
    </source>
</reference>
<gene>
    <name evidence="1" type="ORF">PL11_006180</name>
</gene>